<dbReference type="Proteomes" id="UP000077961">
    <property type="component" value="Unassembled WGS sequence"/>
</dbReference>
<protein>
    <submittedName>
        <fullName evidence="1">Uncharacterized protein</fullName>
    </submittedName>
</protein>
<dbReference type="STRING" id="1462993.A6V36_04370"/>
<proteinExistence type="predicted"/>
<comment type="caution">
    <text evidence="1">The sequence shown here is derived from an EMBL/GenBank/DDBJ whole genome shotgun (WGS) entry which is preliminary data.</text>
</comment>
<gene>
    <name evidence="2" type="ORF">A6V36_04370</name>
    <name evidence="1" type="ORF">A6V37_04775</name>
</gene>
<organism evidence="1 4">
    <name type="scientific">Paraburkholderia ginsengiterrae</name>
    <dbReference type="NCBI Taxonomy" id="1462993"/>
    <lineage>
        <taxon>Bacteria</taxon>
        <taxon>Pseudomonadati</taxon>
        <taxon>Pseudomonadota</taxon>
        <taxon>Betaproteobacteria</taxon>
        <taxon>Burkholderiales</taxon>
        <taxon>Burkholderiaceae</taxon>
        <taxon>Paraburkholderia</taxon>
    </lineage>
</organism>
<evidence type="ECO:0000313" key="2">
    <source>
        <dbReference type="EMBL" id="OAJ58179.1"/>
    </source>
</evidence>
<dbReference type="EMBL" id="LXJZ01000176">
    <property type="protein sequence ID" value="OAJ58179.1"/>
    <property type="molecule type" value="Genomic_DNA"/>
</dbReference>
<evidence type="ECO:0000313" key="1">
    <source>
        <dbReference type="EMBL" id="OAJ57527.1"/>
    </source>
</evidence>
<dbReference type="Proteomes" id="UP000078116">
    <property type="component" value="Unassembled WGS sequence"/>
</dbReference>
<evidence type="ECO:0000313" key="3">
    <source>
        <dbReference type="Proteomes" id="UP000077961"/>
    </source>
</evidence>
<accession>A0A1A9N635</accession>
<evidence type="ECO:0000313" key="4">
    <source>
        <dbReference type="Proteomes" id="UP000078116"/>
    </source>
</evidence>
<reference evidence="3 4" key="1">
    <citation type="submission" date="2016-04" db="EMBL/GenBank/DDBJ databases">
        <title>Reclassification of Paraburkholderia panaciterrae (Farh et al. 2015) Dobritsa &amp; Samadpour 2016 as a later homotypic synonym of Paraburkholderia ginsengiterrae (Farh et al. 2015) Dobritsa &amp; Samadpour 2016.</title>
        <authorList>
            <person name="Dobritsa A.P."/>
            <person name="Kutumbaka K."/>
            <person name="Samadpour M."/>
        </authorList>
    </citation>
    <scope>NUCLEOTIDE SEQUENCE [LARGE SCALE GENOMIC DNA]</scope>
    <source>
        <strain evidence="1 4">DCY85</strain>
        <strain evidence="2 3">DCY85-1</strain>
    </source>
</reference>
<dbReference type="AlphaFoldDB" id="A0A1A9N635"/>
<dbReference type="EMBL" id="LXKA01000327">
    <property type="protein sequence ID" value="OAJ57527.1"/>
    <property type="molecule type" value="Genomic_DNA"/>
</dbReference>
<name>A0A1A9N635_9BURK</name>
<sequence>MPEGLAGVLLPVVAQALRIQMDTSLVADLSENIQYDSGDHREPETILQTNWQRRLNNQGQVPLILWTLDKKIGLSRLEVAGPRGAHTL</sequence>
<keyword evidence="3" id="KW-1185">Reference proteome</keyword>